<sequence length="241" mass="27697">YAFFKEYGFNYDIYENVKGSAGDYYDSSPSDVIPEDRSDSHSIKMDCLRLNKYLIKFENNEQCQDNNCCGYVNYFLNKTAPYNKILTTYKKPDETIFCKALKNFAENLEANNFTSKIKCKQLVVSIGYQTGQTETQMESEGPSDPQKDKVVEIQANDTTSPRSFVTTLPISLFSSGAGVLLILLSFHKFTPLGQWLKHQTQRFGAITKNSDEELYEMQQPNSEYDERNTEYNVYNIAYNSL</sequence>
<reference evidence="2" key="1">
    <citation type="submission" date="2016-05" db="EMBL/GenBank/DDBJ databases">
        <authorList>
            <person name="Naeem Raeece"/>
        </authorList>
    </citation>
    <scope>NUCLEOTIDE SEQUENCE [LARGE SCALE GENOMIC DNA]</scope>
</reference>
<dbReference type="AlphaFoldDB" id="A0A1A8XAA7"/>
<organism evidence="1 2">
    <name type="scientific">Plasmodium ovale curtisi</name>
    <dbReference type="NCBI Taxonomy" id="864141"/>
    <lineage>
        <taxon>Eukaryota</taxon>
        <taxon>Sar</taxon>
        <taxon>Alveolata</taxon>
        <taxon>Apicomplexa</taxon>
        <taxon>Aconoidasida</taxon>
        <taxon>Haemosporida</taxon>
        <taxon>Plasmodiidae</taxon>
        <taxon>Plasmodium</taxon>
        <taxon>Plasmodium (Plasmodium)</taxon>
    </lineage>
</organism>
<proteinExistence type="predicted"/>
<feature type="non-terminal residue" evidence="1">
    <location>
        <position position="1"/>
    </location>
</feature>
<gene>
    <name evidence="1" type="ORF">POVCU1_062120</name>
</gene>
<name>A0A1A8XAA7_PLAOA</name>
<evidence type="ECO:0000313" key="1">
    <source>
        <dbReference type="EMBL" id="SBT00755.1"/>
    </source>
</evidence>
<dbReference type="EMBL" id="FLQV01002097">
    <property type="protein sequence ID" value="SBT00755.1"/>
    <property type="molecule type" value="Genomic_DNA"/>
</dbReference>
<protein>
    <submittedName>
        <fullName evidence="1">PIR Superfamily Protein</fullName>
    </submittedName>
</protein>
<evidence type="ECO:0000313" key="2">
    <source>
        <dbReference type="Proteomes" id="UP000078546"/>
    </source>
</evidence>
<dbReference type="InterPro" id="IPR008780">
    <property type="entry name" value="Plasmodium_Vir"/>
</dbReference>
<accession>A0A1A8XAA7</accession>
<dbReference type="Pfam" id="PF05795">
    <property type="entry name" value="Plasmodium_Vir"/>
    <property type="match status" value="1"/>
</dbReference>
<dbReference type="Proteomes" id="UP000078546">
    <property type="component" value="Unassembled WGS sequence"/>
</dbReference>